<dbReference type="Gene3D" id="3.40.630.30">
    <property type="match status" value="1"/>
</dbReference>
<proteinExistence type="predicted"/>
<dbReference type="InterPro" id="IPR053144">
    <property type="entry name" value="Acetyltransferase_Butenolide"/>
</dbReference>
<organism evidence="2">
    <name type="scientific">bioreactor metagenome</name>
    <dbReference type="NCBI Taxonomy" id="1076179"/>
    <lineage>
        <taxon>unclassified sequences</taxon>
        <taxon>metagenomes</taxon>
        <taxon>ecological metagenomes</taxon>
    </lineage>
</organism>
<name>A0A645JEW0_9ZZZZ</name>
<accession>A0A645JEW0</accession>
<dbReference type="AlphaFoldDB" id="A0A645JEW0"/>
<dbReference type="Pfam" id="PF13508">
    <property type="entry name" value="Acetyltransf_7"/>
    <property type="match status" value="1"/>
</dbReference>
<feature type="domain" description="N-acetyltransferase" evidence="1">
    <location>
        <begin position="1"/>
        <end position="81"/>
    </location>
</feature>
<dbReference type="GO" id="GO:0016747">
    <property type="term" value="F:acyltransferase activity, transferring groups other than amino-acyl groups"/>
    <property type="evidence" value="ECO:0007669"/>
    <property type="project" value="InterPro"/>
</dbReference>
<evidence type="ECO:0000259" key="1">
    <source>
        <dbReference type="PROSITE" id="PS51186"/>
    </source>
</evidence>
<dbReference type="PANTHER" id="PTHR43233">
    <property type="entry name" value="FAMILY N-ACETYLTRANSFERASE, PUTATIVE (AFU_ORTHOLOGUE AFUA_6G03350)-RELATED"/>
    <property type="match status" value="1"/>
</dbReference>
<reference evidence="2" key="1">
    <citation type="submission" date="2019-08" db="EMBL/GenBank/DDBJ databases">
        <authorList>
            <person name="Kucharzyk K."/>
            <person name="Murdoch R.W."/>
            <person name="Higgins S."/>
            <person name="Loffler F."/>
        </authorList>
    </citation>
    <scope>NUCLEOTIDE SEQUENCE</scope>
</reference>
<dbReference type="PANTHER" id="PTHR43233:SF1">
    <property type="entry name" value="FAMILY N-ACETYLTRANSFERASE, PUTATIVE (AFU_ORTHOLOGUE AFUA_6G03350)-RELATED"/>
    <property type="match status" value="1"/>
</dbReference>
<dbReference type="EMBL" id="VSSQ01138473">
    <property type="protein sequence ID" value="MPN61620.1"/>
    <property type="molecule type" value="Genomic_DNA"/>
</dbReference>
<gene>
    <name evidence="2" type="ORF">SDC9_209358</name>
</gene>
<sequence>MISDKTRFAYLTDFYVDMEFRKKGICRKMAELVLAHPDLADVYQWLLVTGDAHGLYEKCGFKVIARPLDFMEIRSPRPKDR</sequence>
<dbReference type="PROSITE" id="PS51186">
    <property type="entry name" value="GNAT"/>
    <property type="match status" value="1"/>
</dbReference>
<evidence type="ECO:0000313" key="2">
    <source>
        <dbReference type="EMBL" id="MPN61620.1"/>
    </source>
</evidence>
<dbReference type="InterPro" id="IPR000182">
    <property type="entry name" value="GNAT_dom"/>
</dbReference>
<comment type="caution">
    <text evidence="2">The sequence shown here is derived from an EMBL/GenBank/DDBJ whole genome shotgun (WGS) entry which is preliminary data.</text>
</comment>
<dbReference type="SUPFAM" id="SSF55729">
    <property type="entry name" value="Acyl-CoA N-acyltransferases (Nat)"/>
    <property type="match status" value="1"/>
</dbReference>
<protein>
    <recommendedName>
        <fullName evidence="1">N-acetyltransferase domain-containing protein</fullName>
    </recommendedName>
</protein>
<dbReference type="InterPro" id="IPR016181">
    <property type="entry name" value="Acyl_CoA_acyltransferase"/>
</dbReference>